<gene>
    <name evidence="1" type="ORF">RE474_09685</name>
</gene>
<evidence type="ECO:0000313" key="1">
    <source>
        <dbReference type="EMBL" id="WMW24360.1"/>
    </source>
</evidence>
<dbReference type="AlphaFoldDB" id="A0AA51UJ47"/>
<sequence>MELELSEDDVKGLYMVLLKADVLIRWGLGEQYAQLSPIIDTVTEEIEKKLEISEIP</sequence>
<dbReference type="Proteomes" id="UP001182908">
    <property type="component" value="Chromosome"/>
</dbReference>
<dbReference type="GeneID" id="84232988"/>
<keyword evidence="2" id="KW-1185">Reference proteome</keyword>
<accession>A0AA51UJ47</accession>
<dbReference type="RefSeq" id="WP_309310173.1">
    <property type="nucleotide sequence ID" value="NZ_CP133592.1"/>
</dbReference>
<name>A0AA51UJ47_9EURY</name>
<organism evidence="1 2">
    <name type="scientific">Methanolobus sediminis</name>
    <dbReference type="NCBI Taxonomy" id="3072978"/>
    <lineage>
        <taxon>Archaea</taxon>
        <taxon>Methanobacteriati</taxon>
        <taxon>Methanobacteriota</taxon>
        <taxon>Stenosarchaea group</taxon>
        <taxon>Methanomicrobia</taxon>
        <taxon>Methanosarcinales</taxon>
        <taxon>Methanosarcinaceae</taxon>
        <taxon>Methanolobus</taxon>
    </lineage>
</organism>
<evidence type="ECO:0000313" key="2">
    <source>
        <dbReference type="Proteomes" id="UP001182908"/>
    </source>
</evidence>
<dbReference type="KEGG" id="mseb:RE474_09685"/>
<proteinExistence type="predicted"/>
<dbReference type="EMBL" id="CP133592">
    <property type="protein sequence ID" value="WMW24360.1"/>
    <property type="molecule type" value="Genomic_DNA"/>
</dbReference>
<reference evidence="1 2" key="1">
    <citation type="submission" date="2023-08" db="EMBL/GenBank/DDBJ databases">
        <title>Methanolobus mangrovi sp. nov. and Methanolobus sediminis sp. nov, two novel methylotrophic methanogens isolated from mangrove sediments in China.</title>
        <authorList>
            <person name="Zhou J."/>
        </authorList>
    </citation>
    <scope>NUCLEOTIDE SEQUENCE [LARGE SCALE GENOMIC DNA]</scope>
    <source>
        <strain evidence="1 2">FTZ6</strain>
    </source>
</reference>
<protein>
    <submittedName>
        <fullName evidence="1">Uncharacterized protein</fullName>
    </submittedName>
</protein>